<dbReference type="KEGG" id="slom:PXH66_08675"/>
<dbReference type="Pfam" id="PF13229">
    <property type="entry name" value="Beta_helix"/>
    <property type="match status" value="1"/>
</dbReference>
<feature type="signal peptide" evidence="1">
    <location>
        <begin position="1"/>
        <end position="32"/>
    </location>
</feature>
<dbReference type="SUPFAM" id="SSF51126">
    <property type="entry name" value="Pectin lyase-like"/>
    <property type="match status" value="1"/>
</dbReference>
<gene>
    <name evidence="3" type="ORF">PXH66_08675</name>
</gene>
<dbReference type="InterPro" id="IPR039448">
    <property type="entry name" value="Beta_helix"/>
</dbReference>
<keyword evidence="1" id="KW-0732">Signal</keyword>
<dbReference type="InterPro" id="IPR011050">
    <property type="entry name" value="Pectin_lyase_fold/virulence"/>
</dbReference>
<name>A0AAF0CRU2_9BACT</name>
<evidence type="ECO:0000259" key="2">
    <source>
        <dbReference type="Pfam" id="PF13229"/>
    </source>
</evidence>
<dbReference type="Gene3D" id="2.160.20.10">
    <property type="entry name" value="Single-stranded right-handed beta-helix, Pectin lyase-like"/>
    <property type="match status" value="2"/>
</dbReference>
<dbReference type="AlphaFoldDB" id="A0AAF0CRU2"/>
<dbReference type="RefSeq" id="WP_330927655.1">
    <property type="nucleotide sequence ID" value="NZ_CP119075.1"/>
</dbReference>
<reference evidence="3" key="1">
    <citation type="submission" date="2023-03" db="EMBL/GenBank/DDBJ databases">
        <title>Lomoglobus Profundus gen. nov., sp. nov., a novel member of the phylum Verrucomicrobia, isolated from deep-marine sediment of South China Sea.</title>
        <authorList>
            <person name="Ahmad T."/>
            <person name="Ishaq S.E."/>
            <person name="Wang F."/>
        </authorList>
    </citation>
    <scope>NUCLEOTIDE SEQUENCE</scope>
    <source>
        <strain evidence="3">LMO-M01</strain>
    </source>
</reference>
<organism evidence="3 4">
    <name type="scientific">Synoicihabitans lomoniglobus</name>
    <dbReference type="NCBI Taxonomy" id="2909285"/>
    <lineage>
        <taxon>Bacteria</taxon>
        <taxon>Pseudomonadati</taxon>
        <taxon>Verrucomicrobiota</taxon>
        <taxon>Opitutia</taxon>
        <taxon>Opitutales</taxon>
        <taxon>Opitutaceae</taxon>
        <taxon>Synoicihabitans</taxon>
    </lineage>
</organism>
<proteinExistence type="predicted"/>
<feature type="domain" description="Right handed beta helix" evidence="2">
    <location>
        <begin position="277"/>
        <end position="431"/>
    </location>
</feature>
<sequence>MFSPRFIRLLRRRTTVLGFAVIGLFQATSLTAQPSGGPYGPIQQHYDLPEAGTIYYVAPDGVDKATGKTLAAPTTLATAIARVVTGDAIVMRGGVYRTGGLKLNQGVTIQPYADERPVVKGTRVATDWEAAGEGVWRTAWTRLFPAAPADWWRRHERNLSRSPLHMFNNDMVFADGQLLGAVGSANDLDTASHYIDYANGYVYIGTDPAEKLIEITAHNSALQRTIRDVHGKTNDRVGPTLRGITFTQYARLALEIEGTEPGAYMSPDNFGKEVIGTTFEHLTISHCSRVAGYFRGDGLTIRHCLVSDCGTEGIYVINSADVLLERNIVTRTNSAENLVGYFATAVKIFNQSYNVTCRDNLIIDNPHASGIWYDVGNVDGVFVNNWIETTQNGFFFEISKGAICAGNVFVNCPTGLRVLNSSGVRVYQNTFYNSEAAFQRSARSHTAGDHFGWHASAGPDVAERHSHAFVNNLLVSDASFERPLLNFWQQDSVNDLLTAPQVDAMDGNVYVRPARTETPPLINWSPTVGESHRTELSAPSELHALQPNFEAHAHSWSDYHGPLFRSAELKNFELDAAFVGATSGVSLPPDVRKQLGWPDGVTFPGAFAPARFE</sequence>
<protein>
    <submittedName>
        <fullName evidence="3">Right-handed parallel beta-helix repeat-containing protein</fullName>
    </submittedName>
</protein>
<evidence type="ECO:0000256" key="1">
    <source>
        <dbReference type="SAM" id="SignalP"/>
    </source>
</evidence>
<accession>A0AAF0CRU2</accession>
<dbReference type="Proteomes" id="UP001218638">
    <property type="component" value="Chromosome"/>
</dbReference>
<dbReference type="InterPro" id="IPR012334">
    <property type="entry name" value="Pectin_lyas_fold"/>
</dbReference>
<evidence type="ECO:0000313" key="3">
    <source>
        <dbReference type="EMBL" id="WED66923.1"/>
    </source>
</evidence>
<dbReference type="EMBL" id="CP119075">
    <property type="protein sequence ID" value="WED66923.1"/>
    <property type="molecule type" value="Genomic_DNA"/>
</dbReference>
<evidence type="ECO:0000313" key="4">
    <source>
        <dbReference type="Proteomes" id="UP001218638"/>
    </source>
</evidence>
<keyword evidence="4" id="KW-1185">Reference proteome</keyword>
<feature type="chain" id="PRO_5042106900" evidence="1">
    <location>
        <begin position="33"/>
        <end position="613"/>
    </location>
</feature>